<reference evidence="2" key="1">
    <citation type="submission" date="2016-10" db="EMBL/GenBank/DDBJ databases">
        <authorList>
            <person name="Varghese N."/>
            <person name="Submissions S."/>
        </authorList>
    </citation>
    <scope>NUCLEOTIDE SEQUENCE [LARGE SCALE GENOMIC DNA]</scope>
    <source>
        <strain evidence="2">DSM 23664</strain>
    </source>
</reference>
<organism evidence="1 2">
    <name type="scientific">Alkalibacterium subtropicum</name>
    <dbReference type="NCBI Taxonomy" id="753702"/>
    <lineage>
        <taxon>Bacteria</taxon>
        <taxon>Bacillati</taxon>
        <taxon>Bacillota</taxon>
        <taxon>Bacilli</taxon>
        <taxon>Lactobacillales</taxon>
        <taxon>Carnobacteriaceae</taxon>
        <taxon>Alkalibacterium</taxon>
    </lineage>
</organism>
<accession>A0A1I1EB34</accession>
<dbReference type="AlphaFoldDB" id="A0A1I1EB34"/>
<dbReference type="EMBL" id="FOLT01000001">
    <property type="protein sequence ID" value="SFB84349.1"/>
    <property type="molecule type" value="Genomic_DNA"/>
</dbReference>
<gene>
    <name evidence="1" type="ORF">SAMN04488102_10180</name>
</gene>
<protein>
    <submittedName>
        <fullName evidence="1">Uncharacterized protein</fullName>
    </submittedName>
</protein>
<sequence>MKLAENRGWEETPSLFAFCKDLYTKNIQMTYLVYGITITIW</sequence>
<keyword evidence="2" id="KW-1185">Reference proteome</keyword>
<evidence type="ECO:0000313" key="1">
    <source>
        <dbReference type="EMBL" id="SFB84349.1"/>
    </source>
</evidence>
<evidence type="ECO:0000313" key="2">
    <source>
        <dbReference type="Proteomes" id="UP000199612"/>
    </source>
</evidence>
<dbReference type="STRING" id="753702.SAMN04488102_10180"/>
<proteinExistence type="predicted"/>
<name>A0A1I1EB34_9LACT</name>
<dbReference type="Proteomes" id="UP000199612">
    <property type="component" value="Unassembled WGS sequence"/>
</dbReference>